<dbReference type="SUPFAM" id="SSF88688">
    <property type="entry name" value="Families 57/38 glycoside transferase middle domain"/>
    <property type="match status" value="1"/>
</dbReference>
<dbReference type="RefSeq" id="WP_154544761.1">
    <property type="nucleotide sequence ID" value="NZ_VULO01000007.1"/>
</dbReference>
<dbReference type="EMBL" id="VULO01000007">
    <property type="protein sequence ID" value="MSS84414.1"/>
    <property type="molecule type" value="Genomic_DNA"/>
</dbReference>
<gene>
    <name evidence="4" type="ORF">FYJ24_06490</name>
</gene>
<keyword evidence="5" id="KW-1185">Reference proteome</keyword>
<dbReference type="GO" id="GO:0009313">
    <property type="term" value="P:oligosaccharide catabolic process"/>
    <property type="evidence" value="ECO:0007669"/>
    <property type="project" value="TreeGrafter"/>
</dbReference>
<evidence type="ECO:0000256" key="1">
    <source>
        <dbReference type="ARBA" id="ARBA00022801"/>
    </source>
</evidence>
<dbReference type="Proteomes" id="UP000470875">
    <property type="component" value="Unassembled WGS sequence"/>
</dbReference>
<evidence type="ECO:0000256" key="2">
    <source>
        <dbReference type="ARBA" id="ARBA00023295"/>
    </source>
</evidence>
<evidence type="ECO:0000313" key="4">
    <source>
        <dbReference type="EMBL" id="MSS84414.1"/>
    </source>
</evidence>
<dbReference type="InterPro" id="IPR027291">
    <property type="entry name" value="Glyco_hydro_38_N_sf"/>
</dbReference>
<proteinExistence type="predicted"/>
<evidence type="ECO:0000313" key="5">
    <source>
        <dbReference type="Proteomes" id="UP000470875"/>
    </source>
</evidence>
<dbReference type="InterPro" id="IPR011330">
    <property type="entry name" value="Glyco_hydro/deAcase_b/a-brl"/>
</dbReference>
<dbReference type="InterPro" id="IPR015341">
    <property type="entry name" value="Glyco_hydro_38_cen"/>
</dbReference>
<accession>A0A6N7VRL5</accession>
<dbReference type="GO" id="GO:0006013">
    <property type="term" value="P:mannose metabolic process"/>
    <property type="evidence" value="ECO:0007669"/>
    <property type="project" value="InterPro"/>
</dbReference>
<feature type="domain" description="Glycoside hydrolase family 38 central" evidence="3">
    <location>
        <begin position="273"/>
        <end position="347"/>
    </location>
</feature>
<dbReference type="PANTHER" id="PTHR46017">
    <property type="entry name" value="ALPHA-MANNOSIDASE 2C1"/>
    <property type="match status" value="1"/>
</dbReference>
<evidence type="ECO:0000259" key="3">
    <source>
        <dbReference type="SMART" id="SM00872"/>
    </source>
</evidence>
<protein>
    <submittedName>
        <fullName evidence="4">Alpha-mannosidase</fullName>
    </submittedName>
</protein>
<dbReference type="InterPro" id="IPR037094">
    <property type="entry name" value="Glyco_hydro_38_cen_sf"/>
</dbReference>
<dbReference type="GO" id="GO:0004559">
    <property type="term" value="F:alpha-mannosidase activity"/>
    <property type="evidence" value="ECO:0007669"/>
    <property type="project" value="InterPro"/>
</dbReference>
<keyword evidence="1" id="KW-0378">Hydrolase</keyword>
<keyword evidence="2" id="KW-0326">Glycosidase</keyword>
<dbReference type="PANTHER" id="PTHR46017:SF2">
    <property type="entry name" value="MANNOSYLGLYCERATE HYDROLASE"/>
    <property type="match status" value="1"/>
</dbReference>
<dbReference type="InterPro" id="IPR000602">
    <property type="entry name" value="Glyco_hydro_38_N"/>
</dbReference>
<name>A0A6N7VRL5_9ACTO</name>
<dbReference type="InterPro" id="IPR028995">
    <property type="entry name" value="Glyco_hydro_57/38_cen_sf"/>
</dbReference>
<dbReference type="Gene3D" id="1.20.1270.50">
    <property type="entry name" value="Glycoside hydrolase family 38, central domain"/>
    <property type="match status" value="1"/>
</dbReference>
<dbReference type="Pfam" id="PF01074">
    <property type="entry name" value="Glyco_hydro_38N"/>
    <property type="match status" value="1"/>
</dbReference>
<organism evidence="4 5">
    <name type="scientific">Scrofimicrobium canadense</name>
    <dbReference type="NCBI Taxonomy" id="2652290"/>
    <lineage>
        <taxon>Bacteria</taxon>
        <taxon>Bacillati</taxon>
        <taxon>Actinomycetota</taxon>
        <taxon>Actinomycetes</taxon>
        <taxon>Actinomycetales</taxon>
        <taxon>Actinomycetaceae</taxon>
        <taxon>Scrofimicrobium</taxon>
    </lineage>
</organism>
<dbReference type="Pfam" id="PF09261">
    <property type="entry name" value="Alpha-mann_mid"/>
    <property type="match status" value="1"/>
</dbReference>
<dbReference type="AlphaFoldDB" id="A0A6N7VRL5"/>
<dbReference type="Gene3D" id="3.20.110.10">
    <property type="entry name" value="Glycoside hydrolase 38, N terminal domain"/>
    <property type="match status" value="1"/>
</dbReference>
<dbReference type="Gene3D" id="2.70.98.30">
    <property type="entry name" value="Golgi alpha-mannosidase II, domain 4"/>
    <property type="match status" value="1"/>
</dbReference>
<sequence length="882" mass="96766">MTTKPQIALVPHTHWDREWYEPHDVFRLRLVHMLDGLLDTLERYPEYRFTLDGQAAAIDDYLEMRPESRQRVERAIEAGQLAIGPFLILLDEFCCDGETIIRNLELGISSSRDLGKEMRVGYLPDMFGHAAQTPQILRGFGIKDATLWRGVPARVENHAFTWEALDGSSVRCQYLFDGYGNGLALFALREQLGELGSAYIDATASWYEGDDVLAMVGSDHTAPYPDLVERIAEVEEDGPEFRIVTLEDYIRSTKDNFKLPVVKGEMRSHARGNLLPGVFSIRTNMKAAMAEAERAVTVAERLDALYPAADHGSFLETAWYRIVESTAHDSVTGCGVDSTAEQVETRLHTAAHIARGVTETALASAAQSVSADDYLLVNTSAYARQAQVEITVGGVASTPPHAQIVESLPTVLGDEMMSSADLIKILRRIHGRELFGQQINSYQWGDGELIFNVAEVPVGTFDLAAFRAELEQRAASENRLWAVKTIADPRHRALVQVPLPGLGSGLASSAQEPHHVTSASATSLDNGIVNVVVNPDGTVDVTAEDYHVHGAFALIDEGDRGDSYNFGPLASDTVITTPKAVRAAVLEQGPLRSRVQVMRSYLLPAAVREADRDRRTQDKIELEVETIYELRAGESFLRVTIEFVNNVCDHRLRVIVPTAETASESFAAGQYGTTTRGLEGEGGWGEFPLPTYPATQFVAAGKSTVLLKKLTEYEVVEDSLALTLVRSVGMMSVNVHPLRDEPAGSEIPVPGAQYLGQRVRTELALLPSPHGWQGAEAPVQADLFRFDPCVVRGRGSVGEKSILPQAHVELRNHGRIPLTSLRRVDGQVEARFVNYLLDEAAVDAQAEGDWRPTSMAGESLADEGLLSQKPVIPAGAIRTYRR</sequence>
<dbReference type="SUPFAM" id="SSF88713">
    <property type="entry name" value="Glycoside hydrolase/deacetylase"/>
    <property type="match status" value="1"/>
</dbReference>
<reference evidence="4 5" key="1">
    <citation type="submission" date="2019-08" db="EMBL/GenBank/DDBJ databases">
        <title>In-depth cultivation of the pig gut microbiome towards novel bacterial diversity and tailored functional studies.</title>
        <authorList>
            <person name="Wylensek D."/>
            <person name="Hitch T.C.A."/>
            <person name="Clavel T."/>
        </authorList>
    </citation>
    <scope>NUCLEOTIDE SEQUENCE [LARGE SCALE GENOMIC DNA]</scope>
    <source>
        <strain evidence="4 5">WB03_NA08</strain>
    </source>
</reference>
<dbReference type="SMART" id="SM00872">
    <property type="entry name" value="Alpha-mann_mid"/>
    <property type="match status" value="1"/>
</dbReference>
<comment type="caution">
    <text evidence="4">The sequence shown here is derived from an EMBL/GenBank/DDBJ whole genome shotgun (WGS) entry which is preliminary data.</text>
</comment>